<protein>
    <recommendedName>
        <fullName evidence="3">Transposase</fullName>
    </recommendedName>
</protein>
<organism evidence="1 2">
    <name type="scientific">Treponema vincentii ATCC 35580</name>
    <dbReference type="NCBI Taxonomy" id="596324"/>
    <lineage>
        <taxon>Bacteria</taxon>
        <taxon>Pseudomonadati</taxon>
        <taxon>Spirochaetota</taxon>
        <taxon>Spirochaetia</taxon>
        <taxon>Spirochaetales</taxon>
        <taxon>Treponemataceae</taxon>
        <taxon>Treponema</taxon>
    </lineage>
</organism>
<dbReference type="Proteomes" id="UP000004509">
    <property type="component" value="Unassembled WGS sequence"/>
</dbReference>
<dbReference type="AlphaFoldDB" id="C8PRI3"/>
<comment type="caution">
    <text evidence="1">The sequence shown here is derived from an EMBL/GenBank/DDBJ whole genome shotgun (WGS) entry which is preliminary data.</text>
</comment>
<evidence type="ECO:0000313" key="2">
    <source>
        <dbReference type="Proteomes" id="UP000004509"/>
    </source>
</evidence>
<accession>C8PRI3</accession>
<dbReference type="EMBL" id="ACYH01000043">
    <property type="protein sequence ID" value="EEV19976.1"/>
    <property type="molecule type" value="Genomic_DNA"/>
</dbReference>
<proteinExistence type="predicted"/>
<evidence type="ECO:0008006" key="3">
    <source>
        <dbReference type="Google" id="ProtNLM"/>
    </source>
</evidence>
<sequence>IEYGLAEGEARGRSEGSRQKALETARILKQLGDSVQKIAQATGLSQAEVEAIK</sequence>
<gene>
    <name evidence="1" type="ORF">TREVI0001_2618</name>
</gene>
<name>C8PRI3_9SPIR</name>
<evidence type="ECO:0000313" key="1">
    <source>
        <dbReference type="EMBL" id="EEV19976.1"/>
    </source>
</evidence>
<feature type="non-terminal residue" evidence="1">
    <location>
        <position position="1"/>
    </location>
</feature>
<reference evidence="1 2" key="1">
    <citation type="submission" date="2009-07" db="EMBL/GenBank/DDBJ databases">
        <authorList>
            <person name="Madupu R."/>
            <person name="Sebastian Y."/>
            <person name="Durkin A.S."/>
            <person name="Torralba M."/>
            <person name="Methe B."/>
            <person name="Sutton G.G."/>
            <person name="Strausberg R.L."/>
            <person name="Nelson K.E."/>
        </authorList>
    </citation>
    <scope>NUCLEOTIDE SEQUENCE [LARGE SCALE GENOMIC DNA]</scope>
    <source>
        <strain evidence="1 2">ATCC 35580</strain>
    </source>
</reference>